<dbReference type="Pfam" id="PF20296">
    <property type="entry name" value="MTaX1"/>
    <property type="match status" value="1"/>
</dbReference>
<accession>A0A4V2G1X0</accession>
<name>A0A4V2G1X0_9ACTN</name>
<dbReference type="Proteomes" id="UP000292507">
    <property type="component" value="Unassembled WGS sequence"/>
</dbReference>
<dbReference type="RefSeq" id="WP_207225647.1">
    <property type="nucleotide sequence ID" value="NZ_POQT01000004.1"/>
</dbReference>
<organism evidence="2 3">
    <name type="scientific">Blastococcus saxobsidens</name>
    <dbReference type="NCBI Taxonomy" id="138336"/>
    <lineage>
        <taxon>Bacteria</taxon>
        <taxon>Bacillati</taxon>
        <taxon>Actinomycetota</taxon>
        <taxon>Actinomycetes</taxon>
        <taxon>Geodermatophilales</taxon>
        <taxon>Geodermatophilaceae</taxon>
        <taxon>Blastococcus</taxon>
    </lineage>
</organism>
<evidence type="ECO:0000313" key="2">
    <source>
        <dbReference type="EMBL" id="RZU30886.1"/>
    </source>
</evidence>
<reference evidence="2 3" key="1">
    <citation type="submission" date="2019-02" db="EMBL/GenBank/DDBJ databases">
        <title>Sequencing the genomes of 1000 actinobacteria strains.</title>
        <authorList>
            <person name="Klenk H.-P."/>
        </authorList>
    </citation>
    <scope>NUCLEOTIDE SEQUENCE [LARGE SCALE GENOMIC DNA]</scope>
    <source>
        <strain evidence="2 3">DSM 44509</strain>
    </source>
</reference>
<feature type="domain" description="Methylase-associated X1" evidence="1">
    <location>
        <begin position="62"/>
        <end position="190"/>
    </location>
</feature>
<dbReference type="AlphaFoldDB" id="A0A4V2G1X0"/>
<gene>
    <name evidence="2" type="ORF">BKA19_0518</name>
</gene>
<sequence>MEDLAGRSYVARIYRVSDRQDIHDFLVGAVERSGGQVLFSSPANRAPLYLGVQTAAGDRLGLLIYHFRMTHNTINNRPADEVRGQMRYGGEATWHAAEHFVGQDVAGVDITLMLGVHVEGDVLVGLQPAIYNPMPLGISFYAKAKSLDVAREQSWAVWEHETKPGKRRTEARSSGLETMVAFTPERLLDYALFERRATDLALDQPLRFSTAQDVASQRLANQGAAAGLHELEQEFSLSSREIIDIIAGRGRLKVAVRGGVAEHHLERTLRADPAVGKVERLDLDALHDFDVTLKDGRELRVECKNASPERYANGDYKVEVQKTRASKGDPASRFYRVDQFDVIAACLYSPTREWAFRYQLTERLTRHSAFGDRLAPMQPVTGTWSRTLAAAGS</sequence>
<dbReference type="InterPro" id="IPR046894">
    <property type="entry name" value="MTaX1"/>
</dbReference>
<proteinExistence type="predicted"/>
<evidence type="ECO:0000259" key="1">
    <source>
        <dbReference type="Pfam" id="PF20296"/>
    </source>
</evidence>
<dbReference type="EMBL" id="SHKV01000001">
    <property type="protein sequence ID" value="RZU30886.1"/>
    <property type="molecule type" value="Genomic_DNA"/>
</dbReference>
<keyword evidence="3" id="KW-1185">Reference proteome</keyword>
<protein>
    <recommendedName>
        <fullName evidence="1">Methylase-associated X1 domain-containing protein</fullName>
    </recommendedName>
</protein>
<comment type="caution">
    <text evidence="2">The sequence shown here is derived from an EMBL/GenBank/DDBJ whole genome shotgun (WGS) entry which is preliminary data.</text>
</comment>
<evidence type="ECO:0000313" key="3">
    <source>
        <dbReference type="Proteomes" id="UP000292507"/>
    </source>
</evidence>